<evidence type="ECO:0000256" key="4">
    <source>
        <dbReference type="SAM" id="Phobius"/>
    </source>
</evidence>
<evidence type="ECO:0000256" key="2">
    <source>
        <dbReference type="ARBA" id="ARBA00023043"/>
    </source>
</evidence>
<keyword evidence="4" id="KW-0472">Membrane</keyword>
<evidence type="ECO:0000256" key="3">
    <source>
        <dbReference type="PROSITE-ProRule" id="PRU00023"/>
    </source>
</evidence>
<keyword evidence="1" id="KW-0677">Repeat</keyword>
<organism evidence="5">
    <name type="scientific">Wolbachia endosymbiont of Armadillidium arcangelii</name>
    <dbReference type="NCBI Taxonomy" id="3158571"/>
    <lineage>
        <taxon>Bacteria</taxon>
        <taxon>Pseudomonadati</taxon>
        <taxon>Pseudomonadota</taxon>
        <taxon>Alphaproteobacteria</taxon>
        <taxon>Rickettsiales</taxon>
        <taxon>Anaplasmataceae</taxon>
        <taxon>Wolbachieae</taxon>
        <taxon>Wolbachia</taxon>
    </lineage>
</organism>
<dbReference type="InterPro" id="IPR002110">
    <property type="entry name" value="Ankyrin_rpt"/>
</dbReference>
<dbReference type="InterPro" id="IPR016024">
    <property type="entry name" value="ARM-type_fold"/>
</dbReference>
<dbReference type="SUPFAM" id="SSF48403">
    <property type="entry name" value="Ankyrin repeat"/>
    <property type="match status" value="2"/>
</dbReference>
<dbReference type="EMBL" id="CP157942">
    <property type="protein sequence ID" value="XBS67805.1"/>
    <property type="molecule type" value="Genomic_DNA"/>
</dbReference>
<dbReference type="SMART" id="SM00248">
    <property type="entry name" value="ANK"/>
    <property type="match status" value="7"/>
</dbReference>
<dbReference type="RefSeq" id="WP_349968421.1">
    <property type="nucleotide sequence ID" value="NZ_CP157942.1"/>
</dbReference>
<gene>
    <name evidence="5" type="ORF">ABLO99_04190</name>
</gene>
<dbReference type="InterPro" id="IPR051165">
    <property type="entry name" value="Multifunctional_ANK_Repeat"/>
</dbReference>
<dbReference type="InterPro" id="IPR036770">
    <property type="entry name" value="Ankyrin_rpt-contain_sf"/>
</dbReference>
<dbReference type="PROSITE" id="PS50088">
    <property type="entry name" value="ANK_REPEAT"/>
    <property type="match status" value="1"/>
</dbReference>
<feature type="transmembrane region" description="Helical" evidence="4">
    <location>
        <begin position="447"/>
        <end position="467"/>
    </location>
</feature>
<feature type="transmembrane region" description="Helical" evidence="4">
    <location>
        <begin position="416"/>
        <end position="441"/>
    </location>
</feature>
<dbReference type="AlphaFoldDB" id="A0AAU7Q3Q8"/>
<dbReference type="PANTHER" id="PTHR24123:SF33">
    <property type="entry name" value="PROTEIN HOS4"/>
    <property type="match status" value="1"/>
</dbReference>
<evidence type="ECO:0000313" key="5">
    <source>
        <dbReference type="EMBL" id="XBS67805.1"/>
    </source>
</evidence>
<evidence type="ECO:0000256" key="1">
    <source>
        <dbReference type="ARBA" id="ARBA00022737"/>
    </source>
</evidence>
<accession>A0AAU7Q3Q8</accession>
<dbReference type="PANTHER" id="PTHR24123">
    <property type="entry name" value="ANKYRIN REPEAT-CONTAINING"/>
    <property type="match status" value="1"/>
</dbReference>
<dbReference type="Gene3D" id="1.25.40.20">
    <property type="entry name" value="Ankyrin repeat-containing domain"/>
    <property type="match status" value="2"/>
</dbReference>
<dbReference type="Pfam" id="PF12796">
    <property type="entry name" value="Ank_2"/>
    <property type="match status" value="2"/>
</dbReference>
<keyword evidence="4" id="KW-1133">Transmembrane helix</keyword>
<keyword evidence="2 3" id="KW-0040">ANK repeat</keyword>
<proteinExistence type="predicted"/>
<feature type="repeat" description="ANK" evidence="3">
    <location>
        <begin position="29"/>
        <end position="62"/>
    </location>
</feature>
<protein>
    <submittedName>
        <fullName evidence="5">Ankyrin repeat domain-containing protein</fullName>
    </submittedName>
</protein>
<sequence>MLKIKNNIDRENKIKQLIKDDININATKDGKTILGIAIEKRCSPEIVKSLVSNGGKINTIDADGRTVLHRSVKNKNRKVVEVLLEANKKEVLRHPLAGLFLAFMLYHPIEVNAKDNDNFTALDYAHHGSEMYSLLQKYGAQHSEKFLYLRNLNIEELDLNKLVSDNNYCFDIFTKALEIEDTYKKKETIDWLLNNGANINVIKDNQALLSITAAKGDVENAVLLLERGALGEINSQDAEGRTLLLNAIIQDKLDHAKYLMKQKVNANIPDNNGNSLLHYVVVSTADATFYDLLKNGADFYIKNHDNLTAFEYAFHVGVAPGKAVYLFKLYIEKGDQDKNTQLVKNFRLPSGETLLEYFFNNKLFDSAQSCINLGANVSRNGSSLLRQALQNIDIEGIQFLLRNGADVLNNKKNGKLYFQVAVGCVAMFSLGMGAAATFTLIKMSPLAIVATTIFLTAIAAMSLFVLYKRVKEVKEERMHENNTEFNMSLREAANDLFSGLSTVAEKGAEAGALFLEVKEKAESVVEKITLKFKQENFIKKLSNFEEFQDARDSGALKKFYAAVKDVLRISSNISISYLLSLVYRSLFEVLRVIFHAITDPTLVSTILTAISERRLPGNKQWVKVLKDTVPNLIRNQEIMQNVIVPTLTDILKSLSESKEERKFIIYTLVCLKEVIDEVYTTSVQESLRRILGIELADSLNGTMRAINNLLNCYGHEEVEHAKIANELDYRVGKLTPKQTEQLVRELGERVGPLREFEGQIADKQSISKLVDYCLDPKPNDREVAATLLGYICVYTEGLAAEAGNLSHVVLVKHVGVNRVAQQG</sequence>
<name>A0AAU7Q3Q8_9RICK</name>
<dbReference type="SUPFAM" id="SSF48371">
    <property type="entry name" value="ARM repeat"/>
    <property type="match status" value="1"/>
</dbReference>
<keyword evidence="4" id="KW-0812">Transmembrane</keyword>
<reference evidence="5" key="1">
    <citation type="submission" date="2024-06" db="EMBL/GenBank/DDBJ databases">
        <authorList>
            <person name="Dussert Y."/>
            <person name="Peccoud J."/>
            <person name="Pigeault R."/>
        </authorList>
    </citation>
    <scope>NUCLEOTIDE SEQUENCE</scope>
    <source>
        <strain evidence="5">WArc</strain>
    </source>
</reference>